<gene>
    <name evidence="4" type="ORF">A2957_01255</name>
</gene>
<dbReference type="Proteomes" id="UP000179072">
    <property type="component" value="Unassembled WGS sequence"/>
</dbReference>
<proteinExistence type="predicted"/>
<keyword evidence="1" id="KW-0808">Transferase</keyword>
<sequence>MVGITSYGFYVPRYRIKTEEIANRWGKKGTDISGSLGINEKAVASFDEDALTMAYEASDMALEHIDRKSIEGIFVGSETHPYLVNPTSTILGEYLGIGNAYQAFDTQFACKAATGALITGVGLVKSEMIKNHVLVVGTDKASGKPGDPLDYSAASAAAAVTIGSRNVILEYIDSFSYSSDIPDFWRRHGQSYPSHGGRFTGYFSHISGAVQGLLSKTGYKPSDFARAIFHMPNGKYPVKIASSLGFNHDQIKDSLVVTQLGNSYAACVLVGLSAVIDTVKKNDLILIASYGSGAGSDAIVFKATNKITSQRKHFNSYIKEKKYIDYTTYLKFMGL</sequence>
<evidence type="ECO:0000259" key="3">
    <source>
        <dbReference type="Pfam" id="PF08541"/>
    </source>
</evidence>
<dbReference type="PANTHER" id="PTHR34069">
    <property type="entry name" value="3-OXOACYL-[ACYL-CARRIER-PROTEIN] SYNTHASE 3"/>
    <property type="match status" value="1"/>
</dbReference>
<dbReference type="NCBIfam" id="NF003274">
    <property type="entry name" value="PRK04262.1"/>
    <property type="match status" value="1"/>
</dbReference>
<dbReference type="InterPro" id="IPR004656">
    <property type="entry name" value="HMG_CoA_Synthase"/>
</dbReference>
<evidence type="ECO:0000256" key="1">
    <source>
        <dbReference type="ARBA" id="ARBA00022679"/>
    </source>
</evidence>
<dbReference type="GO" id="GO:0044550">
    <property type="term" value="P:secondary metabolite biosynthetic process"/>
    <property type="evidence" value="ECO:0007669"/>
    <property type="project" value="TreeGrafter"/>
</dbReference>
<dbReference type="CDD" id="cd00827">
    <property type="entry name" value="init_cond_enzymes"/>
    <property type="match status" value="1"/>
</dbReference>
<dbReference type="PANTHER" id="PTHR34069:SF2">
    <property type="entry name" value="BETA-KETOACYL-[ACYL-CARRIER-PROTEIN] SYNTHASE III"/>
    <property type="match status" value="1"/>
</dbReference>
<accession>A0A1F7IL44</accession>
<evidence type="ECO:0000256" key="2">
    <source>
        <dbReference type="ARBA" id="ARBA00023315"/>
    </source>
</evidence>
<dbReference type="GO" id="GO:0004421">
    <property type="term" value="F:hydroxymethylglutaryl-CoA synthase activity"/>
    <property type="evidence" value="ECO:0007669"/>
    <property type="project" value="InterPro"/>
</dbReference>
<dbReference type="InterPro" id="IPR016039">
    <property type="entry name" value="Thiolase-like"/>
</dbReference>
<evidence type="ECO:0000313" key="4">
    <source>
        <dbReference type="EMBL" id="OGK44072.1"/>
    </source>
</evidence>
<dbReference type="InterPro" id="IPR013747">
    <property type="entry name" value="ACP_syn_III_C"/>
</dbReference>
<comment type="caution">
    <text evidence="4">The sequence shown here is derived from an EMBL/GenBank/DDBJ whole genome shotgun (WGS) entry which is preliminary data.</text>
</comment>
<dbReference type="NCBIfam" id="TIGR00748">
    <property type="entry name" value="HMG_CoA_syn_Arc"/>
    <property type="match status" value="1"/>
</dbReference>
<protein>
    <recommendedName>
        <fullName evidence="3">Beta-ketoacyl-[acyl-carrier-protein] synthase III C-terminal domain-containing protein</fullName>
    </recommendedName>
</protein>
<keyword evidence="2" id="KW-0012">Acyltransferase</keyword>
<dbReference type="SUPFAM" id="SSF53901">
    <property type="entry name" value="Thiolase-like"/>
    <property type="match status" value="2"/>
</dbReference>
<dbReference type="STRING" id="1802060.A2957_01255"/>
<dbReference type="AlphaFoldDB" id="A0A1F7IL44"/>
<feature type="domain" description="Beta-ketoacyl-[acyl-carrier-protein] synthase III C-terminal" evidence="3">
    <location>
        <begin position="214"/>
        <end position="302"/>
    </location>
</feature>
<name>A0A1F7IL44_9BACT</name>
<evidence type="ECO:0000313" key="5">
    <source>
        <dbReference type="Proteomes" id="UP000179072"/>
    </source>
</evidence>
<dbReference type="EMBL" id="MGAK01000025">
    <property type="protein sequence ID" value="OGK44072.1"/>
    <property type="molecule type" value="Genomic_DNA"/>
</dbReference>
<reference evidence="4 5" key="1">
    <citation type="journal article" date="2016" name="Nat. Commun.">
        <title>Thousands of microbial genomes shed light on interconnected biogeochemical processes in an aquifer system.</title>
        <authorList>
            <person name="Anantharaman K."/>
            <person name="Brown C.T."/>
            <person name="Hug L.A."/>
            <person name="Sharon I."/>
            <person name="Castelle C.J."/>
            <person name="Probst A.J."/>
            <person name="Thomas B.C."/>
            <person name="Singh A."/>
            <person name="Wilkins M.J."/>
            <person name="Karaoz U."/>
            <person name="Brodie E.L."/>
            <person name="Williams K.H."/>
            <person name="Hubbard S.S."/>
            <person name="Banfield J.F."/>
        </authorList>
    </citation>
    <scope>NUCLEOTIDE SEQUENCE [LARGE SCALE GENOMIC DNA]</scope>
</reference>
<organism evidence="4 5">
    <name type="scientific">Candidatus Roizmanbacteria bacterium RIFCSPLOWO2_01_FULL_38_11</name>
    <dbReference type="NCBI Taxonomy" id="1802060"/>
    <lineage>
        <taxon>Bacteria</taxon>
        <taxon>Candidatus Roizmaniibacteriota</taxon>
    </lineage>
</organism>
<dbReference type="Pfam" id="PF08541">
    <property type="entry name" value="ACP_syn_III_C"/>
    <property type="match status" value="1"/>
</dbReference>
<dbReference type="Gene3D" id="3.40.47.10">
    <property type="match status" value="1"/>
</dbReference>